<accession>A0AAN6K3L4</accession>
<dbReference type="Proteomes" id="UP001175353">
    <property type="component" value="Unassembled WGS sequence"/>
</dbReference>
<proteinExistence type="inferred from homology"/>
<dbReference type="NCBIfam" id="TIGR03800">
    <property type="entry name" value="PLP_synth_Pdx2"/>
    <property type="match status" value="1"/>
</dbReference>
<keyword evidence="5 8" id="KW-0456">Lyase</keyword>
<keyword evidence="4" id="KW-0315">Glutamine amidotransferase</keyword>
<comment type="similarity">
    <text evidence="1">Belongs to the glutaminase PdxT/SNO family.</text>
</comment>
<dbReference type="GO" id="GO:0005829">
    <property type="term" value="C:cytosol"/>
    <property type="evidence" value="ECO:0007669"/>
    <property type="project" value="TreeGrafter"/>
</dbReference>
<reference evidence="8" key="1">
    <citation type="submission" date="2023-06" db="EMBL/GenBank/DDBJ databases">
        <title>Black Yeasts Isolated from many extreme environments.</title>
        <authorList>
            <person name="Coleine C."/>
            <person name="Stajich J.E."/>
            <person name="Selbmann L."/>
        </authorList>
    </citation>
    <scope>NUCLEOTIDE SEQUENCE</scope>
    <source>
        <strain evidence="8">CCFEE 5200</strain>
    </source>
</reference>
<dbReference type="PROSITE" id="PS01236">
    <property type="entry name" value="PDXT_SNO_1"/>
    <property type="match status" value="1"/>
</dbReference>
<feature type="region of interest" description="Disordered" evidence="7">
    <location>
        <begin position="34"/>
        <end position="68"/>
    </location>
</feature>
<dbReference type="Gene3D" id="3.40.50.880">
    <property type="match status" value="1"/>
</dbReference>
<evidence type="ECO:0000256" key="4">
    <source>
        <dbReference type="ARBA" id="ARBA00022962"/>
    </source>
</evidence>
<comment type="catalytic activity">
    <reaction evidence="6">
        <text>L-glutamine + H2O = L-glutamate + NH4(+)</text>
        <dbReference type="Rhea" id="RHEA:15889"/>
        <dbReference type="ChEBI" id="CHEBI:15377"/>
        <dbReference type="ChEBI" id="CHEBI:28938"/>
        <dbReference type="ChEBI" id="CHEBI:29985"/>
        <dbReference type="ChEBI" id="CHEBI:58359"/>
        <dbReference type="EC" id="3.5.1.2"/>
    </reaction>
</comment>
<dbReference type="PROSITE" id="PS51273">
    <property type="entry name" value="GATASE_TYPE_1"/>
    <property type="match status" value="1"/>
</dbReference>
<evidence type="ECO:0000256" key="5">
    <source>
        <dbReference type="ARBA" id="ARBA00023239"/>
    </source>
</evidence>
<evidence type="ECO:0000313" key="8">
    <source>
        <dbReference type="EMBL" id="KAK0952698.1"/>
    </source>
</evidence>
<dbReference type="SUPFAM" id="SSF52317">
    <property type="entry name" value="Class I glutamine amidotransferase-like"/>
    <property type="match status" value="1"/>
</dbReference>
<gene>
    <name evidence="8" type="primary">SNO1_2</name>
    <name evidence="8" type="ORF">LTR91_024254</name>
</gene>
<dbReference type="PANTHER" id="PTHR31559:SF0">
    <property type="entry name" value="PYRIDOXAL 5'-PHOSPHATE SYNTHASE SUBUNIT SNO1-RELATED"/>
    <property type="match status" value="1"/>
</dbReference>
<keyword evidence="3" id="KW-0378">Hydrolase</keyword>
<protein>
    <recommendedName>
        <fullName evidence="2">glutaminase</fullName>
        <ecNumber evidence="2">3.5.1.2</ecNumber>
    </recommendedName>
</protein>
<evidence type="ECO:0000256" key="6">
    <source>
        <dbReference type="ARBA" id="ARBA00049534"/>
    </source>
</evidence>
<dbReference type="InterPro" id="IPR029062">
    <property type="entry name" value="Class_I_gatase-like"/>
</dbReference>
<dbReference type="GO" id="GO:0008614">
    <property type="term" value="P:pyridoxine metabolic process"/>
    <property type="evidence" value="ECO:0007669"/>
    <property type="project" value="TreeGrafter"/>
</dbReference>
<dbReference type="GO" id="GO:1903600">
    <property type="term" value="C:glutaminase complex"/>
    <property type="evidence" value="ECO:0007669"/>
    <property type="project" value="TreeGrafter"/>
</dbReference>
<dbReference type="GO" id="GO:0004359">
    <property type="term" value="F:glutaminase activity"/>
    <property type="evidence" value="ECO:0007669"/>
    <property type="project" value="UniProtKB-EC"/>
</dbReference>
<evidence type="ECO:0000256" key="3">
    <source>
        <dbReference type="ARBA" id="ARBA00022801"/>
    </source>
</evidence>
<evidence type="ECO:0000256" key="1">
    <source>
        <dbReference type="ARBA" id="ARBA00008345"/>
    </source>
</evidence>
<sequence length="330" mass="35596">MTNLTVGVLALQGAFVEHLKLLRQAADDWLRQQHEPSTATATTTAPGSSPQGASPSSHASPHTDADRWNADADADADAHISIRKPNTDEERTTTTTDLTHFTFLEVRTPPELVRCDALILPGGESTSISLIAVRTGLLVPLREFVKVAQKPVWGTCAGLILLAESANETKATGQELIGGLDVRVQRNYFGRQVESFEAELHLPFLQDAHPFHSVFIRAPVVEKVLSPTTTPGSVPPPSGEDGAKQAPPRQSTKPPVEILGRLPGRAKSIRDKTTTAEDLGEDGDIIAVRQGNVFGTAFHPELTGDGRIHRWWLGEVMKAKVEQVSASRGV</sequence>
<dbReference type="AlphaFoldDB" id="A0AAN6K3L4"/>
<feature type="compositionally biased region" description="Low complexity" evidence="7">
    <location>
        <begin position="36"/>
        <end position="60"/>
    </location>
</feature>
<dbReference type="GO" id="GO:0042823">
    <property type="term" value="P:pyridoxal phosphate biosynthetic process"/>
    <property type="evidence" value="ECO:0007669"/>
    <property type="project" value="InterPro"/>
</dbReference>
<dbReference type="Pfam" id="PF01174">
    <property type="entry name" value="SNO"/>
    <property type="match status" value="1"/>
</dbReference>
<dbReference type="InterPro" id="IPR002161">
    <property type="entry name" value="PdxT/SNO"/>
</dbReference>
<dbReference type="EMBL" id="JAUJLE010000595">
    <property type="protein sequence ID" value="KAK0952698.1"/>
    <property type="molecule type" value="Genomic_DNA"/>
</dbReference>
<evidence type="ECO:0000256" key="2">
    <source>
        <dbReference type="ARBA" id="ARBA00012918"/>
    </source>
</evidence>
<organism evidence="8 9">
    <name type="scientific">Friedmanniomyces endolithicus</name>
    <dbReference type="NCBI Taxonomy" id="329885"/>
    <lineage>
        <taxon>Eukaryota</taxon>
        <taxon>Fungi</taxon>
        <taxon>Dikarya</taxon>
        <taxon>Ascomycota</taxon>
        <taxon>Pezizomycotina</taxon>
        <taxon>Dothideomycetes</taxon>
        <taxon>Dothideomycetidae</taxon>
        <taxon>Mycosphaerellales</taxon>
        <taxon>Teratosphaeriaceae</taxon>
        <taxon>Friedmanniomyces</taxon>
    </lineage>
</organism>
<dbReference type="CDD" id="cd01749">
    <property type="entry name" value="GATase1_PB"/>
    <property type="match status" value="1"/>
</dbReference>
<evidence type="ECO:0000313" key="9">
    <source>
        <dbReference type="Proteomes" id="UP001175353"/>
    </source>
</evidence>
<keyword evidence="9" id="KW-1185">Reference proteome</keyword>
<evidence type="ECO:0000256" key="7">
    <source>
        <dbReference type="SAM" id="MobiDB-lite"/>
    </source>
</evidence>
<dbReference type="PROSITE" id="PS51130">
    <property type="entry name" value="PDXT_SNO_2"/>
    <property type="match status" value="1"/>
</dbReference>
<dbReference type="GO" id="GO:0016829">
    <property type="term" value="F:lyase activity"/>
    <property type="evidence" value="ECO:0007669"/>
    <property type="project" value="UniProtKB-KW"/>
</dbReference>
<feature type="region of interest" description="Disordered" evidence="7">
    <location>
        <begin position="227"/>
        <end position="259"/>
    </location>
</feature>
<dbReference type="PANTHER" id="PTHR31559">
    <property type="entry name" value="PYRIDOXAL 5'-PHOSPHATE SYNTHASE SUBUNIT SNO"/>
    <property type="match status" value="1"/>
</dbReference>
<comment type="caution">
    <text evidence="8">The sequence shown here is derived from an EMBL/GenBank/DDBJ whole genome shotgun (WGS) entry which is preliminary data.</text>
</comment>
<dbReference type="InterPro" id="IPR021196">
    <property type="entry name" value="PdxT/SNO_CS"/>
</dbReference>
<name>A0AAN6K3L4_9PEZI</name>
<dbReference type="EC" id="3.5.1.2" evidence="2"/>